<keyword evidence="3" id="KW-1185">Reference proteome</keyword>
<sequence length="119" mass="14836">MDIERFADLGEEDRLRRRLLEKREREAKHSDDEEMFTIQPKKPRSEKPDKPEKLEKPREKHRDRERRDREREGDKQKHKHGDRRDRDRDRERNEEKHKKKHDVCTSLEVSIFFKLQIII</sequence>
<evidence type="ECO:0000313" key="3">
    <source>
        <dbReference type="Proteomes" id="UP000270094"/>
    </source>
</evidence>
<feature type="region of interest" description="Disordered" evidence="1">
    <location>
        <begin position="22"/>
        <end position="103"/>
    </location>
</feature>
<gene>
    <name evidence="2" type="ORF">SVUK_LOCUS7580</name>
</gene>
<organism evidence="2 3">
    <name type="scientific">Strongylus vulgaris</name>
    <name type="common">Blood worm</name>
    <dbReference type="NCBI Taxonomy" id="40348"/>
    <lineage>
        <taxon>Eukaryota</taxon>
        <taxon>Metazoa</taxon>
        <taxon>Ecdysozoa</taxon>
        <taxon>Nematoda</taxon>
        <taxon>Chromadorea</taxon>
        <taxon>Rhabditida</taxon>
        <taxon>Rhabditina</taxon>
        <taxon>Rhabditomorpha</taxon>
        <taxon>Strongyloidea</taxon>
        <taxon>Strongylidae</taxon>
        <taxon>Strongylus</taxon>
    </lineage>
</organism>
<accession>A0A3P7KZI0</accession>
<evidence type="ECO:0000256" key="1">
    <source>
        <dbReference type="SAM" id="MobiDB-lite"/>
    </source>
</evidence>
<proteinExistence type="predicted"/>
<dbReference type="EMBL" id="UYYB01026083">
    <property type="protein sequence ID" value="VDM72582.1"/>
    <property type="molecule type" value="Genomic_DNA"/>
</dbReference>
<dbReference type="Proteomes" id="UP000270094">
    <property type="component" value="Unassembled WGS sequence"/>
</dbReference>
<dbReference type="AlphaFoldDB" id="A0A3P7KZI0"/>
<protein>
    <submittedName>
        <fullName evidence="2">Uncharacterized protein</fullName>
    </submittedName>
</protein>
<reference evidence="2 3" key="1">
    <citation type="submission" date="2018-11" db="EMBL/GenBank/DDBJ databases">
        <authorList>
            <consortium name="Pathogen Informatics"/>
        </authorList>
    </citation>
    <scope>NUCLEOTIDE SEQUENCE [LARGE SCALE GENOMIC DNA]</scope>
</reference>
<feature type="compositionally biased region" description="Basic and acidic residues" evidence="1">
    <location>
        <begin position="43"/>
        <end position="75"/>
    </location>
</feature>
<evidence type="ECO:0000313" key="2">
    <source>
        <dbReference type="EMBL" id="VDM72582.1"/>
    </source>
</evidence>
<name>A0A3P7KZI0_STRVU</name>
<feature type="compositionally biased region" description="Basic and acidic residues" evidence="1">
    <location>
        <begin position="82"/>
        <end position="96"/>
    </location>
</feature>
<feature type="compositionally biased region" description="Basic and acidic residues" evidence="1">
    <location>
        <begin position="22"/>
        <end position="31"/>
    </location>
</feature>